<dbReference type="EMBL" id="AJIL01004149">
    <property type="protein sequence ID" value="KNE87780.1"/>
    <property type="molecule type" value="Genomic_DNA"/>
</dbReference>
<proteinExistence type="predicted"/>
<feature type="compositionally biased region" description="Basic and acidic residues" evidence="1">
    <location>
        <begin position="95"/>
        <end position="106"/>
    </location>
</feature>
<dbReference type="PANTHER" id="PTHR33246:SF51">
    <property type="entry name" value="MYB_SANT-LIKE DOMAIN-CONTAINING PROTEIN"/>
    <property type="match status" value="1"/>
</dbReference>
<name>A0A0L0ULD7_9BASI</name>
<feature type="compositionally biased region" description="Basic residues" evidence="1">
    <location>
        <begin position="7"/>
        <end position="18"/>
    </location>
</feature>
<evidence type="ECO:0008006" key="4">
    <source>
        <dbReference type="Google" id="ProtNLM"/>
    </source>
</evidence>
<dbReference type="Proteomes" id="UP000054564">
    <property type="component" value="Unassembled WGS sequence"/>
</dbReference>
<accession>A0A0L0ULD7</accession>
<feature type="compositionally biased region" description="Polar residues" evidence="1">
    <location>
        <begin position="68"/>
        <end position="94"/>
    </location>
</feature>
<reference evidence="3" key="1">
    <citation type="submission" date="2014-03" db="EMBL/GenBank/DDBJ databases">
        <title>The Genome Sequence of Puccinia striiformis f. sp. tritici PST-78.</title>
        <authorList>
            <consortium name="The Broad Institute Genome Sequencing Platform"/>
            <person name="Cuomo C."/>
            <person name="Hulbert S."/>
            <person name="Chen X."/>
            <person name="Walker B."/>
            <person name="Young S.K."/>
            <person name="Zeng Q."/>
            <person name="Gargeya S."/>
            <person name="Fitzgerald M."/>
            <person name="Haas B."/>
            <person name="Abouelleil A."/>
            <person name="Alvarado L."/>
            <person name="Arachchi H.M."/>
            <person name="Berlin A.M."/>
            <person name="Chapman S.B."/>
            <person name="Goldberg J."/>
            <person name="Griggs A."/>
            <person name="Gujja S."/>
            <person name="Hansen M."/>
            <person name="Howarth C."/>
            <person name="Imamovic A."/>
            <person name="Larimer J."/>
            <person name="McCowan C."/>
            <person name="Montmayeur A."/>
            <person name="Murphy C."/>
            <person name="Neiman D."/>
            <person name="Pearson M."/>
            <person name="Priest M."/>
            <person name="Roberts A."/>
            <person name="Saif S."/>
            <person name="Shea T."/>
            <person name="Sisk P."/>
            <person name="Sykes S."/>
            <person name="Wortman J."/>
            <person name="Nusbaum C."/>
            <person name="Birren B."/>
        </authorList>
    </citation>
    <scope>NUCLEOTIDE SEQUENCE [LARGE SCALE GENOMIC DNA]</scope>
    <source>
        <strain evidence="3">race PST-78</strain>
    </source>
</reference>
<feature type="region of interest" description="Disordered" evidence="1">
    <location>
        <begin position="1"/>
        <end position="48"/>
    </location>
</feature>
<dbReference type="AlphaFoldDB" id="A0A0L0ULD7"/>
<protein>
    <recommendedName>
        <fullName evidence="4">CCHC-type domain-containing protein</fullName>
    </recommendedName>
</protein>
<evidence type="ECO:0000256" key="1">
    <source>
        <dbReference type="SAM" id="MobiDB-lite"/>
    </source>
</evidence>
<sequence length="171" mass="19889">MEATNRRYGKMPLKKLNLKFKSLDQQKGGSQRRDRMLEELPTSKSVDKQVADMAQDLATLKQQLRSVLPTRYNNSGATQQDYSRNNERPSTPGNDRSEFSRPRERPSTPLYESQICFYCHRESHSTYRCPDFLKDEELGLVRKDGKEWYLPNGQHIPWNPTRPIRSVVATA</sequence>
<dbReference type="PANTHER" id="PTHR33246">
    <property type="entry name" value="CCHC-TYPE DOMAIN-CONTAINING PROTEIN"/>
    <property type="match status" value="1"/>
</dbReference>
<comment type="caution">
    <text evidence="2">The sequence shown here is derived from an EMBL/GenBank/DDBJ whole genome shotgun (WGS) entry which is preliminary data.</text>
</comment>
<organism evidence="2 3">
    <name type="scientific">Puccinia striiformis f. sp. tritici PST-78</name>
    <dbReference type="NCBI Taxonomy" id="1165861"/>
    <lineage>
        <taxon>Eukaryota</taxon>
        <taxon>Fungi</taxon>
        <taxon>Dikarya</taxon>
        <taxon>Basidiomycota</taxon>
        <taxon>Pucciniomycotina</taxon>
        <taxon>Pucciniomycetes</taxon>
        <taxon>Pucciniales</taxon>
        <taxon>Pucciniaceae</taxon>
        <taxon>Puccinia</taxon>
    </lineage>
</organism>
<gene>
    <name evidence="2" type="ORF">PSTG_18829</name>
</gene>
<evidence type="ECO:0000313" key="2">
    <source>
        <dbReference type="EMBL" id="KNE87780.1"/>
    </source>
</evidence>
<evidence type="ECO:0000313" key="3">
    <source>
        <dbReference type="Proteomes" id="UP000054564"/>
    </source>
</evidence>
<keyword evidence="3" id="KW-1185">Reference proteome</keyword>
<feature type="region of interest" description="Disordered" evidence="1">
    <location>
        <begin position="68"/>
        <end position="107"/>
    </location>
</feature>